<evidence type="ECO:0000256" key="5">
    <source>
        <dbReference type="ARBA" id="ARBA00004661"/>
    </source>
</evidence>
<dbReference type="EMBL" id="PJNE01000001">
    <property type="protein sequence ID" value="PKW28335.1"/>
    <property type="molecule type" value="Genomic_DNA"/>
</dbReference>
<gene>
    <name evidence="18" type="primary">aroB</name>
    <name evidence="21" type="ORF">ATL31_3201</name>
</gene>
<dbReference type="PANTHER" id="PTHR43622:SF7">
    <property type="entry name" value="3-DEHYDROQUINATE SYNTHASE, CHLOROPLASTIC"/>
    <property type="match status" value="1"/>
</dbReference>
<feature type="binding site" evidence="18">
    <location>
        <position position="191"/>
    </location>
    <ligand>
        <name>Zn(2+)</name>
        <dbReference type="ChEBI" id="CHEBI:29105"/>
    </ligand>
</feature>
<evidence type="ECO:0000256" key="17">
    <source>
        <dbReference type="ARBA" id="ARBA00023285"/>
    </source>
</evidence>
<evidence type="ECO:0000256" key="14">
    <source>
        <dbReference type="ARBA" id="ARBA00023027"/>
    </source>
</evidence>
<keyword evidence="10 18" id="KW-0028">Amino-acid biosynthesis</keyword>
<comment type="similarity">
    <text evidence="6 18">Belongs to the sugar phosphate cyclases superfamily. Dehydroquinate synthase family.</text>
</comment>
<evidence type="ECO:0000256" key="2">
    <source>
        <dbReference type="ARBA" id="ARBA00001911"/>
    </source>
</evidence>
<keyword evidence="17 18" id="KW-0170">Cobalt</keyword>
<sequence>MTAHDGEDGGRAALTIPVGSLHDVVVGRGVLDRVAGMLPPGVARVMVVHPQGLETYARTVADLLAATGLTVHLAAVEEAEAAKDVHVAARLWAVLGELAFTRTDAVVAVGGGTVTDLAGFVAATWLRGVSVVHVPTTLLAMVDAAVGGKTGINTAEGKNLVGAFHTPAGVVCDLDVLRTLPHADVVAGLAEVLKCGFIADPRILELVEADPGAATRWDAPVLAELVERAVRVKAEVVAADLRESFLREILNYGHTLGHAVEQLEGYRRRHGEAVAIGMVFAAELGHATGTVDDALLARHRSVLAAVGLPTTYAPGRFDDLLAVMARDKKSRGATLRFVVLDGLANPVRLEGPDDRVLRGAYAALTG</sequence>
<evidence type="ECO:0000256" key="7">
    <source>
        <dbReference type="ARBA" id="ARBA00013031"/>
    </source>
</evidence>
<comment type="pathway">
    <text evidence="5 18">Metabolic intermediate biosynthesis; chorismate biosynthesis; chorismate from D-erythrose 4-phosphate and phosphoenolpyruvate: step 2/7.</text>
</comment>
<comment type="cofactor">
    <cofactor evidence="2 18">
        <name>NAD(+)</name>
        <dbReference type="ChEBI" id="CHEBI:57540"/>
    </cofactor>
</comment>
<dbReference type="InterPro" id="IPR050071">
    <property type="entry name" value="Dehydroquinate_synthase"/>
</dbReference>
<dbReference type="FunFam" id="3.40.50.1970:FF:000007">
    <property type="entry name" value="Pentafunctional AROM polypeptide"/>
    <property type="match status" value="1"/>
</dbReference>
<dbReference type="UniPathway" id="UPA00053">
    <property type="reaction ID" value="UER00085"/>
</dbReference>
<comment type="cofactor">
    <cofactor evidence="18">
        <name>Co(2+)</name>
        <dbReference type="ChEBI" id="CHEBI:48828"/>
    </cofactor>
    <cofactor evidence="18">
        <name>Zn(2+)</name>
        <dbReference type="ChEBI" id="CHEBI:29105"/>
    </cofactor>
    <text evidence="18">Binds 1 divalent metal cation per subunit. Can use either Co(2+) or Zn(2+).</text>
</comment>
<feature type="domain" description="3-dehydroquinate synthase C-terminal" evidence="20">
    <location>
        <begin position="188"/>
        <end position="330"/>
    </location>
</feature>
<dbReference type="GO" id="GO:0046872">
    <property type="term" value="F:metal ion binding"/>
    <property type="evidence" value="ECO:0007669"/>
    <property type="project" value="UniProtKB-KW"/>
</dbReference>
<comment type="catalytic activity">
    <reaction evidence="1 18">
        <text>7-phospho-2-dehydro-3-deoxy-D-arabino-heptonate = 3-dehydroquinate + phosphate</text>
        <dbReference type="Rhea" id="RHEA:21968"/>
        <dbReference type="ChEBI" id="CHEBI:32364"/>
        <dbReference type="ChEBI" id="CHEBI:43474"/>
        <dbReference type="ChEBI" id="CHEBI:58394"/>
        <dbReference type="EC" id="4.2.3.4"/>
    </reaction>
</comment>
<evidence type="ECO:0000256" key="15">
    <source>
        <dbReference type="ARBA" id="ARBA00023141"/>
    </source>
</evidence>
<reference evidence="21 22" key="1">
    <citation type="submission" date="2017-12" db="EMBL/GenBank/DDBJ databases">
        <title>Sequencing the genomes of 1000 Actinobacteria strains.</title>
        <authorList>
            <person name="Klenk H.-P."/>
        </authorList>
    </citation>
    <scope>NUCLEOTIDE SEQUENCE [LARGE SCALE GENOMIC DNA]</scope>
    <source>
        <strain evidence="21 22">DSM 12806</strain>
    </source>
</reference>
<keyword evidence="14 18" id="KW-0520">NAD</keyword>
<dbReference type="GO" id="GO:0005737">
    <property type="term" value="C:cytoplasm"/>
    <property type="evidence" value="ECO:0007669"/>
    <property type="project" value="UniProtKB-SubCell"/>
</dbReference>
<keyword evidence="16 18" id="KW-0456">Lyase</keyword>
<dbReference type="InterPro" id="IPR056179">
    <property type="entry name" value="DHQS_C"/>
</dbReference>
<name>A0A2N3YN99_9MICO</name>
<dbReference type="GO" id="GO:0003856">
    <property type="term" value="F:3-dehydroquinate synthase activity"/>
    <property type="evidence" value="ECO:0007669"/>
    <property type="project" value="UniProtKB-UniRule"/>
</dbReference>
<comment type="cofactor">
    <cofactor evidence="3">
        <name>Zn(2+)</name>
        <dbReference type="ChEBI" id="CHEBI:29105"/>
    </cofactor>
</comment>
<comment type="caution">
    <text evidence="18">Lacks conserved residue(s) required for the propagation of feature annotation.</text>
</comment>
<evidence type="ECO:0000256" key="4">
    <source>
        <dbReference type="ARBA" id="ARBA00004496"/>
    </source>
</evidence>
<dbReference type="PIRSF" id="PIRSF001455">
    <property type="entry name" value="DHQ_synth"/>
    <property type="match status" value="1"/>
</dbReference>
<keyword evidence="11 18" id="KW-0479">Metal-binding</keyword>
<evidence type="ECO:0000256" key="10">
    <source>
        <dbReference type="ARBA" id="ARBA00022605"/>
    </source>
</evidence>
<dbReference type="Gene3D" id="1.20.1090.10">
    <property type="entry name" value="Dehydroquinate synthase-like - alpha domain"/>
    <property type="match status" value="1"/>
</dbReference>
<evidence type="ECO:0000259" key="19">
    <source>
        <dbReference type="Pfam" id="PF01761"/>
    </source>
</evidence>
<evidence type="ECO:0000256" key="16">
    <source>
        <dbReference type="ARBA" id="ARBA00023239"/>
    </source>
</evidence>
<feature type="binding site" evidence="18">
    <location>
        <position position="149"/>
    </location>
    <ligand>
        <name>NAD(+)</name>
        <dbReference type="ChEBI" id="CHEBI:57540"/>
    </ligand>
</feature>
<comment type="caution">
    <text evidence="21">The sequence shown here is derived from an EMBL/GenBank/DDBJ whole genome shotgun (WGS) entry which is preliminary data.</text>
</comment>
<evidence type="ECO:0000256" key="9">
    <source>
        <dbReference type="ARBA" id="ARBA00022490"/>
    </source>
</evidence>
<feature type="binding site" evidence="18">
    <location>
        <begin position="78"/>
        <end position="83"/>
    </location>
    <ligand>
        <name>NAD(+)</name>
        <dbReference type="ChEBI" id="CHEBI:57540"/>
    </ligand>
</feature>
<evidence type="ECO:0000256" key="6">
    <source>
        <dbReference type="ARBA" id="ARBA00005412"/>
    </source>
</evidence>
<dbReference type="OrthoDB" id="9806583at2"/>
<feature type="binding site" evidence="18">
    <location>
        <position position="158"/>
    </location>
    <ligand>
        <name>NAD(+)</name>
        <dbReference type="ChEBI" id="CHEBI:57540"/>
    </ligand>
</feature>
<feature type="binding site" evidence="18">
    <location>
        <position position="270"/>
    </location>
    <ligand>
        <name>Zn(2+)</name>
        <dbReference type="ChEBI" id="CHEBI:29105"/>
    </ligand>
</feature>
<feature type="binding site" evidence="18">
    <location>
        <begin position="136"/>
        <end position="137"/>
    </location>
    <ligand>
        <name>NAD(+)</name>
        <dbReference type="ChEBI" id="CHEBI:57540"/>
    </ligand>
</feature>
<dbReference type="InterPro" id="IPR030960">
    <property type="entry name" value="DHQS/DOIS_N"/>
</dbReference>
<evidence type="ECO:0000256" key="1">
    <source>
        <dbReference type="ARBA" id="ARBA00001393"/>
    </source>
</evidence>
<feature type="domain" description="3-dehydroquinate synthase N-terminal" evidence="19">
    <location>
        <begin position="75"/>
        <end position="185"/>
    </location>
</feature>
<keyword evidence="22" id="KW-1185">Reference proteome</keyword>
<dbReference type="AlphaFoldDB" id="A0A2N3YN99"/>
<dbReference type="GO" id="GO:0009073">
    <property type="term" value="P:aromatic amino acid family biosynthetic process"/>
    <property type="evidence" value="ECO:0007669"/>
    <property type="project" value="UniProtKB-KW"/>
</dbReference>
<organism evidence="21 22">
    <name type="scientific">Phycicoccus duodecadis</name>
    <dbReference type="NCBI Taxonomy" id="173053"/>
    <lineage>
        <taxon>Bacteria</taxon>
        <taxon>Bacillati</taxon>
        <taxon>Actinomycetota</taxon>
        <taxon>Actinomycetes</taxon>
        <taxon>Micrococcales</taxon>
        <taxon>Intrasporangiaceae</taxon>
        <taxon>Phycicoccus</taxon>
    </lineage>
</organism>
<dbReference type="Proteomes" id="UP000233781">
    <property type="component" value="Unassembled WGS sequence"/>
</dbReference>
<evidence type="ECO:0000313" key="21">
    <source>
        <dbReference type="EMBL" id="PKW28335.1"/>
    </source>
</evidence>
<dbReference type="Gene3D" id="3.40.50.1970">
    <property type="match status" value="1"/>
</dbReference>
<dbReference type="Pfam" id="PF24621">
    <property type="entry name" value="DHQS_C"/>
    <property type="match status" value="1"/>
</dbReference>
<dbReference type="InterPro" id="IPR030963">
    <property type="entry name" value="DHQ_synth_fam"/>
</dbReference>
<protein>
    <recommendedName>
        <fullName evidence="8 18">3-dehydroquinate synthase</fullName>
        <shortName evidence="18">DHQS</shortName>
        <ecNumber evidence="7 18">4.2.3.4</ecNumber>
    </recommendedName>
</protein>
<keyword evidence="12 18" id="KW-0547">Nucleotide-binding</keyword>
<evidence type="ECO:0000256" key="11">
    <source>
        <dbReference type="ARBA" id="ARBA00022723"/>
    </source>
</evidence>
<accession>A0A2N3YN99</accession>
<comment type="subcellular location">
    <subcellularLocation>
        <location evidence="4 18">Cytoplasm</location>
    </subcellularLocation>
</comment>
<dbReference type="HAMAP" id="MF_00110">
    <property type="entry name" value="DHQ_synthase"/>
    <property type="match status" value="1"/>
</dbReference>
<dbReference type="InterPro" id="IPR016037">
    <property type="entry name" value="DHQ_synth_AroB"/>
</dbReference>
<dbReference type="GO" id="GO:0008652">
    <property type="term" value="P:amino acid biosynthetic process"/>
    <property type="evidence" value="ECO:0007669"/>
    <property type="project" value="UniProtKB-KW"/>
</dbReference>
<dbReference type="CDD" id="cd08195">
    <property type="entry name" value="DHQS"/>
    <property type="match status" value="1"/>
</dbReference>
<dbReference type="GO" id="GO:0000166">
    <property type="term" value="F:nucleotide binding"/>
    <property type="evidence" value="ECO:0007669"/>
    <property type="project" value="UniProtKB-KW"/>
</dbReference>
<dbReference type="Pfam" id="PF01761">
    <property type="entry name" value="DHQ_synthase"/>
    <property type="match status" value="1"/>
</dbReference>
<evidence type="ECO:0000259" key="20">
    <source>
        <dbReference type="Pfam" id="PF24621"/>
    </source>
</evidence>
<comment type="function">
    <text evidence="18">Catalyzes the conversion of 3-deoxy-D-arabino-heptulosonate 7-phosphate (DAHP) to dehydroquinate (DHQ).</text>
</comment>
<evidence type="ECO:0000256" key="3">
    <source>
        <dbReference type="ARBA" id="ARBA00001947"/>
    </source>
</evidence>
<evidence type="ECO:0000256" key="8">
    <source>
        <dbReference type="ARBA" id="ARBA00017684"/>
    </source>
</evidence>
<dbReference type="NCBIfam" id="TIGR01357">
    <property type="entry name" value="aroB"/>
    <property type="match status" value="1"/>
</dbReference>
<dbReference type="PANTHER" id="PTHR43622">
    <property type="entry name" value="3-DEHYDROQUINATE SYNTHASE"/>
    <property type="match status" value="1"/>
</dbReference>
<evidence type="ECO:0000256" key="18">
    <source>
        <dbReference type="HAMAP-Rule" id="MF_00110"/>
    </source>
</evidence>
<dbReference type="SUPFAM" id="SSF56796">
    <property type="entry name" value="Dehydroquinate synthase-like"/>
    <property type="match status" value="1"/>
</dbReference>
<keyword evidence="13 18" id="KW-0862">Zinc</keyword>
<evidence type="ECO:0000313" key="22">
    <source>
        <dbReference type="Proteomes" id="UP000233781"/>
    </source>
</evidence>
<feature type="binding site" evidence="18">
    <location>
        <position position="254"/>
    </location>
    <ligand>
        <name>Zn(2+)</name>
        <dbReference type="ChEBI" id="CHEBI:29105"/>
    </ligand>
</feature>
<evidence type="ECO:0000256" key="12">
    <source>
        <dbReference type="ARBA" id="ARBA00022741"/>
    </source>
</evidence>
<evidence type="ECO:0000256" key="13">
    <source>
        <dbReference type="ARBA" id="ARBA00022833"/>
    </source>
</evidence>
<dbReference type="RefSeq" id="WP_143598414.1">
    <property type="nucleotide sequence ID" value="NZ_PJNE01000001.1"/>
</dbReference>
<keyword evidence="15 18" id="KW-0057">Aromatic amino acid biosynthesis</keyword>
<keyword evidence="9 18" id="KW-0963">Cytoplasm</keyword>
<dbReference type="EC" id="4.2.3.4" evidence="7 18"/>
<dbReference type="GO" id="GO:0009423">
    <property type="term" value="P:chorismate biosynthetic process"/>
    <property type="evidence" value="ECO:0007669"/>
    <property type="project" value="UniProtKB-UniRule"/>
</dbReference>
<proteinExistence type="inferred from homology"/>